<dbReference type="AlphaFoldDB" id="A0A1Y1S9L2"/>
<evidence type="ECO:0000256" key="1">
    <source>
        <dbReference type="SAM" id="MobiDB-lite"/>
    </source>
</evidence>
<organism evidence="2 3">
    <name type="scientific">Enterospora canceri</name>
    <dbReference type="NCBI Taxonomy" id="1081671"/>
    <lineage>
        <taxon>Eukaryota</taxon>
        <taxon>Fungi</taxon>
        <taxon>Fungi incertae sedis</taxon>
        <taxon>Microsporidia</taxon>
        <taxon>Enterocytozoonidae</taxon>
        <taxon>Enterospora</taxon>
    </lineage>
</organism>
<protein>
    <submittedName>
        <fullName evidence="2">Uncharacterized protein</fullName>
    </submittedName>
</protein>
<name>A0A1Y1S9L2_9MICR</name>
<feature type="region of interest" description="Disordered" evidence="1">
    <location>
        <begin position="81"/>
        <end position="109"/>
    </location>
</feature>
<reference evidence="2 3" key="1">
    <citation type="journal article" date="2017" name="Environ. Microbiol.">
        <title>Decay of the glycolytic pathway and adaptation to intranuclear parasitism within Enterocytozoonidae microsporidia.</title>
        <authorList>
            <person name="Wiredu Boakye D."/>
            <person name="Jaroenlak P."/>
            <person name="Prachumwat A."/>
            <person name="Williams T.A."/>
            <person name="Bateman K.S."/>
            <person name="Itsathitphaisarn O."/>
            <person name="Sritunyalucksana K."/>
            <person name="Paszkiewicz K.H."/>
            <person name="Moore K.A."/>
            <person name="Stentiford G.D."/>
            <person name="Williams B.A."/>
        </authorList>
    </citation>
    <scope>NUCLEOTIDE SEQUENCE [LARGE SCALE GENOMIC DNA]</scope>
    <source>
        <strain evidence="2 3">GB1</strain>
    </source>
</reference>
<gene>
    <name evidence="2" type="ORF">ECANGB1_2098</name>
</gene>
<dbReference type="Proteomes" id="UP000192639">
    <property type="component" value="Unassembled WGS sequence"/>
</dbReference>
<evidence type="ECO:0000313" key="3">
    <source>
        <dbReference type="Proteomes" id="UP000192639"/>
    </source>
</evidence>
<keyword evidence="3" id="KW-1185">Reference proteome</keyword>
<sequence>MLRLINIVSFVLAASTQDELAELYSESVSDNGVLKCKCPQVLRRLVYNYFIWCCGNECEKCRVKLQVEIKKLVEKNEDKKVRANPDCDGEGDSNAPNSSSLTKKEQKKA</sequence>
<evidence type="ECO:0000313" key="2">
    <source>
        <dbReference type="EMBL" id="ORD94888.1"/>
    </source>
</evidence>
<dbReference type="VEuPathDB" id="MicrosporidiaDB:ECANGB1_2098"/>
<proteinExistence type="predicted"/>
<comment type="caution">
    <text evidence="2">The sequence shown here is derived from an EMBL/GenBank/DDBJ whole genome shotgun (WGS) entry which is preliminary data.</text>
</comment>
<accession>A0A1Y1S9L2</accession>
<dbReference type="EMBL" id="LWDP01000007">
    <property type="protein sequence ID" value="ORD94888.1"/>
    <property type="molecule type" value="Genomic_DNA"/>
</dbReference>